<dbReference type="InterPro" id="IPR012951">
    <property type="entry name" value="BBE"/>
</dbReference>
<dbReference type="AlphaFoldDB" id="A0A3L7ARW3"/>
<dbReference type="SUPFAM" id="SSF56176">
    <property type="entry name" value="FAD-binding/transporter-associated domain-like"/>
    <property type="match status" value="1"/>
</dbReference>
<comment type="caution">
    <text evidence="8">The sequence shown here is derived from an EMBL/GenBank/DDBJ whole genome shotgun (WGS) entry which is preliminary data.</text>
</comment>
<gene>
    <name evidence="8" type="ORF">D9V34_08425</name>
</gene>
<dbReference type="PANTHER" id="PTHR42973">
    <property type="entry name" value="BINDING OXIDOREDUCTASE, PUTATIVE (AFU_ORTHOLOGUE AFUA_1G17690)-RELATED"/>
    <property type="match status" value="1"/>
</dbReference>
<dbReference type="GO" id="GO:0071949">
    <property type="term" value="F:FAD binding"/>
    <property type="evidence" value="ECO:0007669"/>
    <property type="project" value="InterPro"/>
</dbReference>
<accession>A0A3L7ARW3</accession>
<feature type="region of interest" description="Disordered" evidence="6">
    <location>
        <begin position="25"/>
        <end position="49"/>
    </location>
</feature>
<evidence type="ECO:0000256" key="2">
    <source>
        <dbReference type="ARBA" id="ARBA00005466"/>
    </source>
</evidence>
<evidence type="ECO:0000256" key="6">
    <source>
        <dbReference type="SAM" id="MobiDB-lite"/>
    </source>
</evidence>
<reference evidence="8 9" key="1">
    <citation type="submission" date="2018-10" db="EMBL/GenBank/DDBJ databases">
        <authorList>
            <person name="Li J."/>
        </authorList>
    </citation>
    <scope>NUCLEOTIDE SEQUENCE [LARGE SCALE GENOMIC DNA]</scope>
    <source>
        <strain evidence="8 9">JCM 11654</strain>
    </source>
</reference>
<dbReference type="InterPro" id="IPR016166">
    <property type="entry name" value="FAD-bd_PCMH"/>
</dbReference>
<feature type="domain" description="FAD-binding PCMH-type" evidence="7">
    <location>
        <begin position="81"/>
        <end position="259"/>
    </location>
</feature>
<evidence type="ECO:0000313" key="8">
    <source>
        <dbReference type="EMBL" id="RLP83243.1"/>
    </source>
</evidence>
<dbReference type="PROSITE" id="PS51257">
    <property type="entry name" value="PROKAR_LIPOPROTEIN"/>
    <property type="match status" value="1"/>
</dbReference>
<dbReference type="InterPro" id="IPR036318">
    <property type="entry name" value="FAD-bd_PCMH-like_sf"/>
</dbReference>
<dbReference type="InterPro" id="IPR016169">
    <property type="entry name" value="FAD-bd_PCMH_sub2"/>
</dbReference>
<sequence>MELERRHFLILGALALAGCAPVKNPGPSGSPSILPSPSPSPSVSAGPPDWDALAQSLGDRLLRPGSEAYRAAVPTEIPVYDGAAPPAIVRAQDAADVATAVSFAAASGLHVATRSGGHNYAGWSSGGGGNTGLPEELVINVHGLNSVEVDPGTGVARIGAGAPLALVYEKLAAAGRAIGGGSCGSVGIGGLALGGGVGVLARAFGLTSDQVAAIEIVTPDGKTRTVDANTDPDIFWACRGGGGGLLGVVTAFHLNTKPAPEVTMYFLSWDARNAPAVIAAWQEWAPQADPQLWSTLKLLTGSTHPGGASLSVSGTWIGPNGGHTAALAGLLSRVPAPTRNQATRHGYLDAMMRYAGCAGSTAAQCVSGPGGKLTRTSFAATSGIATRALSATEITALIQATEAVGKVAGVTEGGFSFDALGGQANALGADATAFGHRGALFSAQYTANFADGANPDPYRSAVRSLRAVTTPAWGPGAYVNYPDAGIENPATAYFGDNAARLKKIRASVDPRGVFPAWQLG</sequence>
<name>A0A3L7ARW3_9MICO</name>
<comment type="similarity">
    <text evidence="2">Belongs to the oxygen-dependent FAD-linked oxidoreductase family.</text>
</comment>
<proteinExistence type="inferred from homology"/>
<evidence type="ECO:0000256" key="1">
    <source>
        <dbReference type="ARBA" id="ARBA00001974"/>
    </source>
</evidence>
<keyword evidence="4" id="KW-0274">FAD</keyword>
<evidence type="ECO:0000256" key="4">
    <source>
        <dbReference type="ARBA" id="ARBA00022827"/>
    </source>
</evidence>
<evidence type="ECO:0000256" key="3">
    <source>
        <dbReference type="ARBA" id="ARBA00022630"/>
    </source>
</evidence>
<dbReference type="GO" id="GO:0016491">
    <property type="term" value="F:oxidoreductase activity"/>
    <property type="evidence" value="ECO:0007669"/>
    <property type="project" value="UniProtKB-KW"/>
</dbReference>
<organism evidence="8 9">
    <name type="scientific">Mycetocola lacteus</name>
    <dbReference type="NCBI Taxonomy" id="76637"/>
    <lineage>
        <taxon>Bacteria</taxon>
        <taxon>Bacillati</taxon>
        <taxon>Actinomycetota</taxon>
        <taxon>Actinomycetes</taxon>
        <taxon>Micrococcales</taxon>
        <taxon>Microbacteriaceae</taxon>
        <taxon>Mycetocola</taxon>
    </lineage>
</organism>
<dbReference type="Gene3D" id="3.40.462.20">
    <property type="match status" value="1"/>
</dbReference>
<dbReference type="Pfam" id="PF08031">
    <property type="entry name" value="BBE"/>
    <property type="match status" value="1"/>
</dbReference>
<evidence type="ECO:0000259" key="7">
    <source>
        <dbReference type="PROSITE" id="PS51387"/>
    </source>
</evidence>
<keyword evidence="9" id="KW-1185">Reference proteome</keyword>
<evidence type="ECO:0000313" key="9">
    <source>
        <dbReference type="Proteomes" id="UP000269438"/>
    </source>
</evidence>
<dbReference type="InterPro" id="IPR016167">
    <property type="entry name" value="FAD-bd_PCMH_sub1"/>
</dbReference>
<dbReference type="Pfam" id="PF01565">
    <property type="entry name" value="FAD_binding_4"/>
    <property type="match status" value="1"/>
</dbReference>
<dbReference type="PANTHER" id="PTHR42973:SF39">
    <property type="entry name" value="FAD-BINDING PCMH-TYPE DOMAIN-CONTAINING PROTEIN"/>
    <property type="match status" value="1"/>
</dbReference>
<keyword evidence="3" id="KW-0285">Flavoprotein</keyword>
<dbReference type="InterPro" id="IPR006093">
    <property type="entry name" value="Oxy_OxRdtase_FAD_BS"/>
</dbReference>
<dbReference type="InterPro" id="IPR050416">
    <property type="entry name" value="FAD-linked_Oxidoreductase"/>
</dbReference>
<dbReference type="PROSITE" id="PS00862">
    <property type="entry name" value="OX2_COVAL_FAD"/>
    <property type="match status" value="1"/>
</dbReference>
<dbReference type="PROSITE" id="PS51387">
    <property type="entry name" value="FAD_PCMH"/>
    <property type="match status" value="1"/>
</dbReference>
<dbReference type="InterPro" id="IPR006094">
    <property type="entry name" value="Oxid_FAD_bind_N"/>
</dbReference>
<dbReference type="OrthoDB" id="9775082at2"/>
<comment type="cofactor">
    <cofactor evidence="1">
        <name>FAD</name>
        <dbReference type="ChEBI" id="CHEBI:57692"/>
    </cofactor>
</comment>
<dbReference type="Gene3D" id="3.30.465.10">
    <property type="match status" value="1"/>
</dbReference>
<dbReference type="RefSeq" id="WP_121688369.1">
    <property type="nucleotide sequence ID" value="NZ_RCUY01000005.1"/>
</dbReference>
<keyword evidence="5" id="KW-0560">Oxidoreductase</keyword>
<evidence type="ECO:0000256" key="5">
    <source>
        <dbReference type="ARBA" id="ARBA00023002"/>
    </source>
</evidence>
<dbReference type="Gene3D" id="3.30.43.10">
    <property type="entry name" value="Uridine Diphospho-n-acetylenolpyruvylglucosamine Reductase, domain 2"/>
    <property type="match status" value="1"/>
</dbReference>
<dbReference type="Proteomes" id="UP000269438">
    <property type="component" value="Unassembled WGS sequence"/>
</dbReference>
<dbReference type="EMBL" id="RCUY01000005">
    <property type="protein sequence ID" value="RLP83243.1"/>
    <property type="molecule type" value="Genomic_DNA"/>
</dbReference>
<protein>
    <submittedName>
        <fullName evidence="8">FAD-binding oxidoreductase</fullName>
    </submittedName>
</protein>